<comment type="similarity">
    <text evidence="7">Belongs to the MptA/B family.</text>
</comment>
<feature type="transmembrane region" description="Helical" evidence="8">
    <location>
        <begin position="95"/>
        <end position="117"/>
    </location>
</feature>
<feature type="transmembrane region" description="Helical" evidence="8">
    <location>
        <begin position="258"/>
        <end position="288"/>
    </location>
</feature>
<organism evidence="9 10">
    <name type="scientific">Galactobacter caseinivorans</name>
    <dbReference type="NCBI Taxonomy" id="2676123"/>
    <lineage>
        <taxon>Bacteria</taxon>
        <taxon>Bacillati</taxon>
        <taxon>Actinomycetota</taxon>
        <taxon>Actinomycetes</taxon>
        <taxon>Micrococcales</taxon>
        <taxon>Micrococcaceae</taxon>
        <taxon>Galactobacter</taxon>
    </lineage>
</organism>
<keyword evidence="6 8" id="KW-0472">Membrane</keyword>
<evidence type="ECO:0000256" key="2">
    <source>
        <dbReference type="ARBA" id="ARBA00022676"/>
    </source>
</evidence>
<evidence type="ECO:0008006" key="11">
    <source>
        <dbReference type="Google" id="ProtNLM"/>
    </source>
</evidence>
<keyword evidence="5 8" id="KW-1133">Transmembrane helix</keyword>
<keyword evidence="4 8" id="KW-0812">Transmembrane</keyword>
<feature type="transmembrane region" description="Helical" evidence="8">
    <location>
        <begin position="300"/>
        <end position="325"/>
    </location>
</feature>
<comment type="subcellular location">
    <subcellularLocation>
        <location evidence="1">Membrane</location>
        <topology evidence="1">Multi-pass membrane protein</topology>
    </subcellularLocation>
</comment>
<dbReference type="Proteomes" id="UP000273119">
    <property type="component" value="Unassembled WGS sequence"/>
</dbReference>
<evidence type="ECO:0000256" key="7">
    <source>
        <dbReference type="ARBA" id="ARBA00043987"/>
    </source>
</evidence>
<evidence type="ECO:0000256" key="5">
    <source>
        <dbReference type="ARBA" id="ARBA00022989"/>
    </source>
</evidence>
<dbReference type="AlphaFoldDB" id="A0A496PGY7"/>
<feature type="transmembrane region" description="Helical" evidence="8">
    <location>
        <begin position="21"/>
        <end position="43"/>
    </location>
</feature>
<feature type="transmembrane region" description="Helical" evidence="8">
    <location>
        <begin position="364"/>
        <end position="385"/>
    </location>
</feature>
<dbReference type="GO" id="GO:0016020">
    <property type="term" value="C:membrane"/>
    <property type="evidence" value="ECO:0007669"/>
    <property type="project" value="UniProtKB-SubCell"/>
</dbReference>
<dbReference type="Pfam" id="PF26314">
    <property type="entry name" value="MptA_B_family"/>
    <property type="match status" value="1"/>
</dbReference>
<feature type="transmembrane region" description="Helical" evidence="8">
    <location>
        <begin position="63"/>
        <end position="83"/>
    </location>
</feature>
<keyword evidence="3" id="KW-0808">Transferase</keyword>
<keyword evidence="2" id="KW-0328">Glycosyltransferase</keyword>
<feature type="transmembrane region" description="Helical" evidence="8">
    <location>
        <begin position="188"/>
        <end position="206"/>
    </location>
</feature>
<comment type="caution">
    <text evidence="9">The sequence shown here is derived from an EMBL/GenBank/DDBJ whole genome shotgun (WGS) entry which is preliminary data.</text>
</comment>
<accession>A0A496PGY7</accession>
<evidence type="ECO:0000313" key="9">
    <source>
        <dbReference type="EMBL" id="RKW69743.1"/>
    </source>
</evidence>
<dbReference type="NCBIfam" id="NF038066">
    <property type="entry name" value="MptB"/>
    <property type="match status" value="1"/>
</dbReference>
<reference evidence="9 10" key="1">
    <citation type="submission" date="2018-07" db="EMBL/GenBank/DDBJ databases">
        <title>Arthrobacter sp. nov., isolated from raw cow's milk with high bacterial count.</title>
        <authorList>
            <person name="Hahne J."/>
            <person name="Isele D."/>
            <person name="Lipski A."/>
        </authorList>
    </citation>
    <scope>NUCLEOTIDE SEQUENCE [LARGE SCALE GENOMIC DNA]</scope>
    <source>
        <strain evidence="9 10">JZ R-183</strain>
    </source>
</reference>
<feature type="transmembrane region" description="Helical" evidence="8">
    <location>
        <begin position="463"/>
        <end position="484"/>
    </location>
</feature>
<evidence type="ECO:0000256" key="1">
    <source>
        <dbReference type="ARBA" id="ARBA00004141"/>
    </source>
</evidence>
<feature type="transmembrane region" description="Helical" evidence="8">
    <location>
        <begin position="434"/>
        <end position="457"/>
    </location>
</feature>
<evidence type="ECO:0000256" key="3">
    <source>
        <dbReference type="ARBA" id="ARBA00022679"/>
    </source>
</evidence>
<feature type="transmembrane region" description="Helical" evidence="8">
    <location>
        <begin position="337"/>
        <end position="357"/>
    </location>
</feature>
<sequence>MSDAAPATQAVGSALRPHLGTLLFGFVGSILVLCGSFGVGWLAPSSPVNRWKWLIPWRTELPGLITVTVLLTLGCWMLVAAWLRLGRELKPWTGSIKPTVTAMVLWTLPMMIALPIFSRDVFAYIGQGRIVLAGGNPYEQSISSINNWLQLGADAYWADSQTAYGPLFYWMAAAIVHFTGTNTEAGVFAFRLLAWAGMALVLVFLPKLAALHGVNPQRAVWITAASPLFLLSFIASAHNDALMVGLAVAATYFAARRWGVLAVFLLVLSIGIKPITIVMLPFLGLLWAGQGSSWPRRIRYWVYSAALALGMLAIMGLPGGFGFGWVKATLTSGGGYMVNYAPLGLLVLFFAGVLTVLQLDSAWVLPAVQMLGRLVAVVVIVYLLFRGSYSRLVQRMLIGFTALVVLSPVIHPWYLLWLLPFFAATGIRDDWQSLWVVVTVGFFVALGCSDQLFVWQFVADYKAILQVISVCVSIGCAALLVLAAKPTKASIQALLPRKRPFARRREAKR</sequence>
<evidence type="ECO:0000256" key="8">
    <source>
        <dbReference type="SAM" id="Phobius"/>
    </source>
</evidence>
<name>A0A496PGY7_9MICC</name>
<feature type="transmembrane region" description="Helical" evidence="8">
    <location>
        <begin position="397"/>
        <end position="422"/>
    </location>
</feature>
<keyword evidence="10" id="KW-1185">Reference proteome</keyword>
<dbReference type="InterPro" id="IPR049829">
    <property type="entry name" value="MptA/B-like"/>
</dbReference>
<feature type="transmembrane region" description="Helical" evidence="8">
    <location>
        <begin position="218"/>
        <end position="238"/>
    </location>
</feature>
<dbReference type="GO" id="GO:0016757">
    <property type="term" value="F:glycosyltransferase activity"/>
    <property type="evidence" value="ECO:0007669"/>
    <property type="project" value="UniProtKB-KW"/>
</dbReference>
<gene>
    <name evidence="9" type="ORF">DWQ67_11655</name>
</gene>
<dbReference type="RefSeq" id="WP_121485789.1">
    <property type="nucleotide sequence ID" value="NZ_QQXL01000007.1"/>
</dbReference>
<protein>
    <recommendedName>
        <fullName evidence="11">DUF2029 domain-containing protein</fullName>
    </recommendedName>
</protein>
<evidence type="ECO:0000256" key="4">
    <source>
        <dbReference type="ARBA" id="ARBA00022692"/>
    </source>
</evidence>
<evidence type="ECO:0000313" key="10">
    <source>
        <dbReference type="Proteomes" id="UP000273119"/>
    </source>
</evidence>
<dbReference type="EMBL" id="QQXL01000007">
    <property type="protein sequence ID" value="RKW69743.1"/>
    <property type="molecule type" value="Genomic_DNA"/>
</dbReference>
<proteinExistence type="inferred from homology"/>
<evidence type="ECO:0000256" key="6">
    <source>
        <dbReference type="ARBA" id="ARBA00023136"/>
    </source>
</evidence>